<feature type="compositionally biased region" description="Polar residues" evidence="1">
    <location>
        <begin position="154"/>
        <end position="164"/>
    </location>
</feature>
<evidence type="ECO:0000313" key="5">
    <source>
        <dbReference type="Proteomes" id="UP000011543"/>
    </source>
</evidence>
<dbReference type="PaxDb" id="547559-Nmag_0772"/>
<feature type="region of interest" description="Disordered" evidence="1">
    <location>
        <begin position="96"/>
        <end position="174"/>
    </location>
</feature>
<dbReference type="EMBL" id="CP001932">
    <property type="protein sequence ID" value="ADD04357.1"/>
    <property type="molecule type" value="Genomic_DNA"/>
</dbReference>
<dbReference type="STRING" id="547559.Nmag_0772"/>
<feature type="compositionally biased region" description="Polar residues" evidence="1">
    <location>
        <begin position="1365"/>
        <end position="1379"/>
    </location>
</feature>
<feature type="compositionally biased region" description="Low complexity" evidence="1">
    <location>
        <begin position="1181"/>
        <end position="1205"/>
    </location>
</feature>
<feature type="compositionally biased region" description="Polar residues" evidence="1">
    <location>
        <begin position="903"/>
        <end position="915"/>
    </location>
</feature>
<protein>
    <submittedName>
        <fullName evidence="2">Uncharacterized protein</fullName>
    </submittedName>
</protein>
<reference evidence="2 4" key="2">
    <citation type="journal article" date="2012" name="BMC Genomics">
        <title>A comparative genomics perspective on the genetic content of the alkaliphilic haloarchaeon Natrialba magadii ATCC 43099T.</title>
        <authorList>
            <person name="Siddaramappa S."/>
            <person name="Challacombe J.F."/>
            <person name="Decastro R.E."/>
            <person name="Pfeiffer F."/>
            <person name="Sastre D.E."/>
            <person name="Gimenez M.I."/>
            <person name="Paggi R.A."/>
            <person name="Detter J.C."/>
            <person name="Davenport K.W."/>
            <person name="Goodwin L.A."/>
            <person name="Kyrpides N."/>
            <person name="Tapia R."/>
            <person name="Pitluck S."/>
            <person name="Lucas S."/>
            <person name="Woyke T."/>
            <person name="Maupin-Furlow J.A."/>
        </authorList>
    </citation>
    <scope>NUCLEOTIDE SEQUENCE [LARGE SCALE GENOMIC DNA]</scope>
    <source>
        <strain evidence="2">ATCC 43099</strain>
        <strain evidence="4">ATCC 43099 / DSM 3394 / CCM 3739 / CIP 104546 / IAM 13178 / JCM 8861 / NBRC 102185 / NCIMB 2190 / MS3</strain>
    </source>
</reference>
<dbReference type="HOGENOM" id="CLU_243730_0_0_2"/>
<feature type="compositionally biased region" description="Polar residues" evidence="1">
    <location>
        <begin position="649"/>
        <end position="658"/>
    </location>
</feature>
<dbReference type="EMBL" id="AOHS01000052">
    <property type="protein sequence ID" value="ELY26082.1"/>
    <property type="molecule type" value="Genomic_DNA"/>
</dbReference>
<gene>
    <name evidence="2" type="ordered locus">Nmag_0772</name>
    <name evidence="3" type="ORF">C500_16377</name>
</gene>
<keyword evidence="4" id="KW-1185">Reference proteome</keyword>
<feature type="region of interest" description="Disordered" evidence="1">
    <location>
        <begin position="1"/>
        <end position="54"/>
    </location>
</feature>
<feature type="compositionally biased region" description="Polar residues" evidence="1">
    <location>
        <begin position="922"/>
        <end position="931"/>
    </location>
</feature>
<feature type="compositionally biased region" description="Polar residues" evidence="1">
    <location>
        <begin position="1139"/>
        <end position="1156"/>
    </location>
</feature>
<dbReference type="eggNOG" id="arCOG03730">
    <property type="taxonomic scope" value="Archaea"/>
</dbReference>
<feature type="compositionally biased region" description="Basic and acidic residues" evidence="1">
    <location>
        <begin position="353"/>
        <end position="366"/>
    </location>
</feature>
<feature type="compositionally biased region" description="Basic and acidic residues" evidence="1">
    <location>
        <begin position="96"/>
        <end position="110"/>
    </location>
</feature>
<reference evidence="2" key="4">
    <citation type="submission" date="2016-09" db="EMBL/GenBank/DDBJ databases">
        <authorList>
            <person name="Pfeiffer F."/>
        </authorList>
    </citation>
    <scope>NUCLEOTIDE SEQUENCE</scope>
    <source>
        <strain evidence="2">ATCC 43099</strain>
    </source>
</reference>
<feature type="region of interest" description="Disordered" evidence="1">
    <location>
        <begin position="210"/>
        <end position="242"/>
    </location>
</feature>
<feature type="compositionally biased region" description="Basic residues" evidence="1">
    <location>
        <begin position="660"/>
        <end position="669"/>
    </location>
</feature>
<dbReference type="Proteomes" id="UP000011543">
    <property type="component" value="Unassembled WGS sequence"/>
</dbReference>
<dbReference type="PATRIC" id="fig|547559.17.peg.3215"/>
<feature type="compositionally biased region" description="Polar residues" evidence="1">
    <location>
        <begin position="1339"/>
        <end position="1353"/>
    </location>
</feature>
<name>D3SZZ9_NATMM</name>
<feature type="compositionally biased region" description="Low complexity" evidence="1">
    <location>
        <begin position="1296"/>
        <end position="1309"/>
    </location>
</feature>
<dbReference type="eggNOG" id="arCOG06224">
    <property type="taxonomic scope" value="Archaea"/>
</dbReference>
<feature type="compositionally biased region" description="Low complexity" evidence="1">
    <location>
        <begin position="339"/>
        <end position="352"/>
    </location>
</feature>
<feature type="compositionally biased region" description="Polar residues" evidence="1">
    <location>
        <begin position="958"/>
        <end position="997"/>
    </location>
</feature>
<evidence type="ECO:0000313" key="3">
    <source>
        <dbReference type="EMBL" id="ELY26082.1"/>
    </source>
</evidence>
<dbReference type="KEGG" id="nmg:Nmag_0772"/>
<reference evidence="4" key="1">
    <citation type="submission" date="2010-02" db="EMBL/GenBank/DDBJ databases">
        <title>Complete sequence of chromosome of Natrialba magadii ATCC 43099.</title>
        <authorList>
            <consortium name="US DOE Joint Genome Institute"/>
            <person name="Lucas S."/>
            <person name="Copeland A."/>
            <person name="Lapidus A."/>
            <person name="Cheng J.-F."/>
            <person name="Bruce D."/>
            <person name="Goodwin L."/>
            <person name="Pitluck S."/>
            <person name="Davenport K."/>
            <person name="Saunders E."/>
            <person name="Detter J.C."/>
            <person name="Han C."/>
            <person name="Tapia R."/>
            <person name="Land M."/>
            <person name="Hauser L."/>
            <person name="Kyrpides N."/>
            <person name="Mikhailova N."/>
            <person name="De Castro R.E."/>
            <person name="Maupin-Furlow J.A."/>
            <person name="Woyke T."/>
        </authorList>
    </citation>
    <scope>NUCLEOTIDE SEQUENCE [LARGE SCALE GENOMIC DNA]</scope>
    <source>
        <strain evidence="4">ATCC 43099 / DSM 3394 / CCM 3739 / CIP 104546 / IAM 13178 / JCM 8861 / NBRC 102185 / NCIMB 2190 / MS3</strain>
    </source>
</reference>
<organism evidence="2 4">
    <name type="scientific">Natrialba magadii (strain ATCC 43099 / DSM 3394 / CCM 3739 / CIP 104546 / IAM 13178 / JCM 8861 / NBRC 102185 / NCIMB 2190 / MS3)</name>
    <name type="common">Natronobacterium magadii</name>
    <dbReference type="NCBI Taxonomy" id="547559"/>
    <lineage>
        <taxon>Archaea</taxon>
        <taxon>Methanobacteriati</taxon>
        <taxon>Methanobacteriota</taxon>
        <taxon>Stenosarchaea group</taxon>
        <taxon>Halobacteria</taxon>
        <taxon>Halobacteriales</taxon>
        <taxon>Natrialbaceae</taxon>
        <taxon>Natrialba</taxon>
    </lineage>
</organism>
<feature type="compositionally biased region" description="Polar residues" evidence="1">
    <location>
        <begin position="1223"/>
        <end position="1244"/>
    </location>
</feature>
<feature type="compositionally biased region" description="Basic and acidic residues" evidence="1">
    <location>
        <begin position="820"/>
        <end position="838"/>
    </location>
</feature>
<feature type="compositionally biased region" description="Basic and acidic residues" evidence="1">
    <location>
        <begin position="532"/>
        <end position="561"/>
    </location>
</feature>
<feature type="region of interest" description="Disordered" evidence="1">
    <location>
        <begin position="322"/>
        <end position="997"/>
    </location>
</feature>
<feature type="compositionally biased region" description="Polar residues" evidence="1">
    <location>
        <begin position="1164"/>
        <end position="1175"/>
    </location>
</feature>
<feature type="compositionally biased region" description="Low complexity" evidence="1">
    <location>
        <begin position="588"/>
        <end position="609"/>
    </location>
</feature>
<feature type="compositionally biased region" description="Basic and acidic residues" evidence="1">
    <location>
        <begin position="32"/>
        <end position="48"/>
    </location>
</feature>
<dbReference type="Proteomes" id="UP000001879">
    <property type="component" value="Chromosome"/>
</dbReference>
<proteinExistence type="predicted"/>
<feature type="compositionally biased region" description="Polar residues" evidence="1">
    <location>
        <begin position="693"/>
        <end position="703"/>
    </location>
</feature>
<feature type="compositionally biased region" description="Low complexity" evidence="1">
    <location>
        <begin position="872"/>
        <end position="887"/>
    </location>
</feature>
<feature type="compositionally biased region" description="Basic and acidic residues" evidence="1">
    <location>
        <begin position="1539"/>
        <end position="1553"/>
    </location>
</feature>
<feature type="compositionally biased region" description="Polar residues" evidence="1">
    <location>
        <begin position="1285"/>
        <end position="1295"/>
    </location>
</feature>
<evidence type="ECO:0000313" key="2">
    <source>
        <dbReference type="EMBL" id="ADD04357.1"/>
    </source>
</evidence>
<feature type="compositionally biased region" description="Basic and acidic residues" evidence="1">
    <location>
        <begin position="1482"/>
        <end position="1496"/>
    </location>
</feature>
<reference evidence="3 5" key="3">
    <citation type="journal article" date="2014" name="PLoS Genet.">
        <title>Phylogenetically driven sequencing of extremely halophilic archaea reveals strategies for static and dynamic osmo-response.</title>
        <authorList>
            <person name="Becker E.A."/>
            <person name="Seitzer P.M."/>
            <person name="Tritt A."/>
            <person name="Larsen D."/>
            <person name="Krusor M."/>
            <person name="Yao A.I."/>
            <person name="Wu D."/>
            <person name="Madern D."/>
            <person name="Eisen J.A."/>
            <person name="Darling A.E."/>
            <person name="Facciotti M.T."/>
        </authorList>
    </citation>
    <scope>NUCLEOTIDE SEQUENCE [LARGE SCALE GENOMIC DNA]</scope>
    <source>
        <strain evidence="5">ATCC 43099 / DSM 3394 / CCM 3739 / CIP 104546 / IAM 13178 / JCM 8861 / NBRC 102185 / NCIMB 2190 / MS3</strain>
        <strain evidence="3">MS-3</strain>
    </source>
</reference>
<feature type="compositionally biased region" description="Polar residues" evidence="1">
    <location>
        <begin position="1497"/>
        <end position="1509"/>
    </location>
</feature>
<evidence type="ECO:0000256" key="1">
    <source>
        <dbReference type="SAM" id="MobiDB-lite"/>
    </source>
</evidence>
<accession>D3SZZ9</accession>
<feature type="compositionally biased region" description="Basic and acidic residues" evidence="1">
    <location>
        <begin position="506"/>
        <end position="517"/>
    </location>
</feature>
<evidence type="ECO:0000313" key="4">
    <source>
        <dbReference type="Proteomes" id="UP000001879"/>
    </source>
</evidence>
<feature type="compositionally biased region" description="Basic and acidic residues" evidence="1">
    <location>
        <begin position="1514"/>
        <end position="1523"/>
    </location>
</feature>
<sequence>MYDPESGPRTWPNAVEEPIRDISVSMDWSDGNARRESEYNDGTSERHSVSQTSVGHHVAAVQNRHRGILTLEPSRLIGGFALRILNRYSTADRTYRLRDRYVPPPEDHGAKPATNEDDTTDHQSDRELAAVSLLPDDPPEPFGLNTDGDPPSWIETSTADQYSSPARRETQRRARNSTFGEVRAHLTPMAPEAESAIQETDTNRDHQVIEEQSPTRNNRIPRPVSETSFGGGTATDRDYRSQSVIPRRGLRRCISVRRRGTMNFYDNPYDTVEQNESQAFDRARGRKTVLTFVRQYEWTSTANEPTATTADERSGTVAVETGISGAPELRHRQRTPSRTPVATDDVPTPTTHVDQRSSRERARTTTDDDPSSIATKQGVHGGRTRRSARPIGSAAPTGRAAGDDIRRLRSNWTTTQHRSQRSKASESVSTIVRSGDSQSPATETMGPSNDALSRQGDPSDHRLLGDWSRSQNVGQIDDGANESTVLERQRSTVRKQRTVRTVTAARTDRRRPTDWRPRAARRTVPAVAELTADERRAAGRQDSQRDSQRDGQRDSQRDSQRDGMSVLTTASRSRDVGYRSESQTGATSDGTRSYGDSDGSSSDSGGSDSPVRSTTAVIPRQPSPHVPGTSVGREGVEAADRVTAADSVSPVTAQSTPAKSVRKRPRSRVNRQFPTARAGSDTHSGSDPHWTETETGAASSSPGRASIDPRETAPTGDDASVVRAESSSTPIPTDPTPRTAIGSQLVHRPARIQPTEGSEHGRQKPFAAWKPARPNEVHAGSPANESSGVHRYRAVSNRNTAGGDTATEETRNAATALNLARREIGGDVDRDSMRKSVDRSASFESTTVPPSHPTLEYRGSDSKRSSRRAAFRTTTPENTRPETTGPTSRIGAILTEIGRDVSRSPSVSRLDSQSPVEIKPTETATNASNGRPTDRTAKSQQLVSAASVDRPGDHGTVRGQSNHRSQQSVSLSATTARSSPNGSVTDPTSTNLHVDTTPVSQATSTAFITERFDASSRLSIGSTPRNASDRIASIGSYTVATDVRITSTSPVPTPSRAVPSSSAATARGTESRAKVTFAGTGTPAKDDSPLEPTGRLPSPTNQDTGRTTAEQGQIANDATRSFGTTVSATESETGGLGSVATSERSVPTLDNSARQTQPERQERASSPMTSTPSNRTEPRPSSSRLSLGTSSSVSGSEARSSVSETAATEDTAGIGRSPDRASIRSSGAGSPSVTRTATVPSTVGSGIRILRTQSTDRDVLGGSSTGGTDRRPSSDESFLVPRVSSVASEQSPSNSQLQHQDYHQNYQQQSSFERTAIDTGFESIPKNDETATAPRVADSSPSLTAPRRVQTTGGERVAKPAEINSGDNINKYKSSQLESSIDESMVGTVSSHTDRPALVYRAQQPIDTTGGEQQSRRGGGGEAASAHVDAPLTGERKQKNALRSQSGPRSGDSAAATRSRPNGKRADQRVQNRRTANSQRPDTSEQSRRGRRHDPVTNRSAIEGNSSPESGRPFPHEDRRSEGIDQTGGPPPAMSSARPVDDSRDRHRSHIDQAHGAPAHHSTDDHRAQLRRTKSSVQLPGESLRYEADVDRVVERLHRKLERRKRIERERRGQQ</sequence>
<feature type="compositionally biased region" description="Low complexity" evidence="1">
    <location>
        <begin position="726"/>
        <end position="739"/>
    </location>
</feature>
<feature type="compositionally biased region" description="Polar residues" evidence="1">
    <location>
        <begin position="425"/>
        <end position="452"/>
    </location>
</feature>
<feature type="region of interest" description="Disordered" evidence="1">
    <location>
        <begin position="1046"/>
        <end position="1579"/>
    </location>
</feature>
<feature type="compositionally biased region" description="Polar residues" evidence="1">
    <location>
        <begin position="1098"/>
        <end position="1132"/>
    </location>
</feature>